<feature type="domain" description="ABC transmembrane type-1" evidence="14">
    <location>
        <begin position="159"/>
        <end position="451"/>
    </location>
</feature>
<evidence type="ECO:0000256" key="7">
    <source>
        <dbReference type="ARBA" id="ARBA00022840"/>
    </source>
</evidence>
<dbReference type="PANTHER" id="PTHR43394">
    <property type="entry name" value="ATP-DEPENDENT PERMEASE MDL1, MITOCHONDRIAL"/>
    <property type="match status" value="1"/>
</dbReference>
<reference evidence="15 16" key="1">
    <citation type="submission" date="2019-06" db="EMBL/GenBank/DDBJ databases">
        <title>A chromosomal-level reference genome of Carpinus fangiana (Coryloideae, Betulaceae).</title>
        <authorList>
            <person name="Yang X."/>
            <person name="Wang Z."/>
            <person name="Zhang L."/>
            <person name="Hao G."/>
            <person name="Liu J."/>
            <person name="Yang Y."/>
        </authorList>
    </citation>
    <scope>NUCLEOTIDE SEQUENCE [LARGE SCALE GENOMIC DNA]</scope>
    <source>
        <strain evidence="15">Cfa_2016G</strain>
        <tissue evidence="15">Leaf</tissue>
    </source>
</reference>
<evidence type="ECO:0000256" key="10">
    <source>
        <dbReference type="ARBA" id="ARBA00023180"/>
    </source>
</evidence>
<evidence type="ECO:0000256" key="8">
    <source>
        <dbReference type="ARBA" id="ARBA00022989"/>
    </source>
</evidence>
<feature type="compositionally biased region" description="Polar residues" evidence="11">
    <location>
        <begin position="757"/>
        <end position="772"/>
    </location>
</feature>
<feature type="transmembrane region" description="Helical" evidence="12">
    <location>
        <begin position="209"/>
        <end position="230"/>
    </location>
</feature>
<dbReference type="FunFam" id="3.40.50.300:FF:000251">
    <property type="entry name" value="ABC transporter B family member 19"/>
    <property type="match status" value="1"/>
</dbReference>
<feature type="transmembrane region" description="Helical" evidence="12">
    <location>
        <begin position="874"/>
        <end position="899"/>
    </location>
</feature>
<evidence type="ECO:0000259" key="14">
    <source>
        <dbReference type="PROSITE" id="PS50929"/>
    </source>
</evidence>
<comment type="caution">
    <text evidence="15">The sequence shown here is derived from an EMBL/GenBank/DDBJ whole genome shotgun (WGS) entry which is preliminary data.</text>
</comment>
<feature type="region of interest" description="Disordered" evidence="11">
    <location>
        <begin position="736"/>
        <end position="772"/>
    </location>
</feature>
<keyword evidence="3" id="KW-0813">Transport</keyword>
<dbReference type="GO" id="GO:0016887">
    <property type="term" value="F:ATP hydrolysis activity"/>
    <property type="evidence" value="ECO:0007669"/>
    <property type="project" value="InterPro"/>
</dbReference>
<dbReference type="InterPro" id="IPR017871">
    <property type="entry name" value="ABC_transporter-like_CS"/>
</dbReference>
<name>A0A5N6KW94_9ROSI</name>
<dbReference type="GO" id="GO:0090374">
    <property type="term" value="P:oligopeptide export from mitochondrion"/>
    <property type="evidence" value="ECO:0007669"/>
    <property type="project" value="TreeGrafter"/>
</dbReference>
<dbReference type="CDD" id="cd03249">
    <property type="entry name" value="ABC_MTABC3_MDL1_MDL2"/>
    <property type="match status" value="2"/>
</dbReference>
<feature type="transmembrane region" description="Helical" evidence="12">
    <location>
        <begin position="1017"/>
        <end position="1038"/>
    </location>
</feature>
<evidence type="ECO:0000256" key="5">
    <source>
        <dbReference type="ARBA" id="ARBA00022692"/>
    </source>
</evidence>
<feature type="transmembrane region" description="Helical" evidence="12">
    <location>
        <begin position="304"/>
        <end position="324"/>
    </location>
</feature>
<organism evidence="15 16">
    <name type="scientific">Carpinus fangiana</name>
    <dbReference type="NCBI Taxonomy" id="176857"/>
    <lineage>
        <taxon>Eukaryota</taxon>
        <taxon>Viridiplantae</taxon>
        <taxon>Streptophyta</taxon>
        <taxon>Embryophyta</taxon>
        <taxon>Tracheophyta</taxon>
        <taxon>Spermatophyta</taxon>
        <taxon>Magnoliopsida</taxon>
        <taxon>eudicotyledons</taxon>
        <taxon>Gunneridae</taxon>
        <taxon>Pentapetalae</taxon>
        <taxon>rosids</taxon>
        <taxon>fabids</taxon>
        <taxon>Fagales</taxon>
        <taxon>Betulaceae</taxon>
        <taxon>Carpinus</taxon>
    </lineage>
</organism>
<keyword evidence="7" id="KW-0067">ATP-binding</keyword>
<dbReference type="InterPro" id="IPR027417">
    <property type="entry name" value="P-loop_NTPase"/>
</dbReference>
<keyword evidence="6" id="KW-0547">Nucleotide-binding</keyword>
<feature type="transmembrane region" description="Helical" evidence="12">
    <location>
        <begin position="985"/>
        <end position="1011"/>
    </location>
</feature>
<dbReference type="OrthoDB" id="6500128at2759"/>
<feature type="transmembrane region" description="Helical" evidence="12">
    <location>
        <begin position="420"/>
        <end position="439"/>
    </location>
</feature>
<dbReference type="SUPFAM" id="SSF52540">
    <property type="entry name" value="P-loop containing nucleoside triphosphate hydrolases"/>
    <property type="match status" value="2"/>
</dbReference>
<dbReference type="PROSITE" id="PS00211">
    <property type="entry name" value="ABC_TRANSPORTER_1"/>
    <property type="match status" value="2"/>
</dbReference>
<proteinExistence type="inferred from homology"/>
<feature type="transmembrane region" description="Helical" evidence="12">
    <location>
        <begin position="282"/>
        <end position="298"/>
    </location>
</feature>
<dbReference type="FunFam" id="1.20.1560.10:FF:000009">
    <property type="entry name" value="ABC transporter B family member 1"/>
    <property type="match status" value="1"/>
</dbReference>
<dbReference type="FunFam" id="1.20.1560.10:FF:000102">
    <property type="entry name" value="ABC multidrug transporter Mdr1"/>
    <property type="match status" value="1"/>
</dbReference>
<dbReference type="CDD" id="cd18577">
    <property type="entry name" value="ABC_6TM_Pgp_ABCB1_D1_like"/>
    <property type="match status" value="1"/>
</dbReference>
<feature type="transmembrane region" description="Helical" evidence="12">
    <location>
        <begin position="386"/>
        <end position="408"/>
    </location>
</feature>
<comment type="subcellular location">
    <subcellularLocation>
        <location evidence="1">Cell membrane</location>
        <topology evidence="1">Multi-pass membrane protein</topology>
    </subcellularLocation>
</comment>
<dbReference type="Gene3D" id="3.40.50.300">
    <property type="entry name" value="P-loop containing nucleotide triphosphate hydrolases"/>
    <property type="match status" value="2"/>
</dbReference>
<dbReference type="Pfam" id="PF00664">
    <property type="entry name" value="ABC_membrane"/>
    <property type="match status" value="2"/>
</dbReference>
<evidence type="ECO:0000256" key="12">
    <source>
        <dbReference type="SAM" id="Phobius"/>
    </source>
</evidence>
<accession>A0A5N6KW94</accession>
<dbReference type="Gene3D" id="1.20.1560.10">
    <property type="entry name" value="ABC transporter type 1, transmembrane domain"/>
    <property type="match status" value="2"/>
</dbReference>
<protein>
    <submittedName>
        <fullName evidence="15">Uncharacterized protein</fullName>
    </submittedName>
</protein>
<keyword evidence="5 12" id="KW-0812">Transmembrane</keyword>
<evidence type="ECO:0000256" key="1">
    <source>
        <dbReference type="ARBA" id="ARBA00004651"/>
    </source>
</evidence>
<evidence type="ECO:0000256" key="11">
    <source>
        <dbReference type="SAM" id="MobiDB-lite"/>
    </source>
</evidence>
<keyword evidence="16" id="KW-1185">Reference proteome</keyword>
<dbReference type="GO" id="GO:0015421">
    <property type="term" value="F:ABC-type oligopeptide transporter activity"/>
    <property type="evidence" value="ECO:0007669"/>
    <property type="project" value="TreeGrafter"/>
</dbReference>
<dbReference type="InterPro" id="IPR039421">
    <property type="entry name" value="Type_1_exporter"/>
</dbReference>
<evidence type="ECO:0000313" key="15">
    <source>
        <dbReference type="EMBL" id="KAB8349573.1"/>
    </source>
</evidence>
<evidence type="ECO:0000256" key="6">
    <source>
        <dbReference type="ARBA" id="ARBA00022741"/>
    </source>
</evidence>
<feature type="compositionally biased region" description="Polar residues" evidence="11">
    <location>
        <begin position="24"/>
        <end position="53"/>
    </location>
</feature>
<feature type="transmembrane region" description="Helical" evidence="12">
    <location>
        <begin position="1131"/>
        <end position="1155"/>
    </location>
</feature>
<feature type="domain" description="ABC transporter" evidence="13">
    <location>
        <begin position="486"/>
        <end position="731"/>
    </location>
</feature>
<dbReference type="GO" id="GO:0005886">
    <property type="term" value="C:plasma membrane"/>
    <property type="evidence" value="ECO:0007669"/>
    <property type="project" value="UniProtKB-SubCell"/>
</dbReference>
<feature type="compositionally biased region" description="Acidic residues" evidence="11">
    <location>
        <begin position="742"/>
        <end position="751"/>
    </location>
</feature>
<evidence type="ECO:0000256" key="2">
    <source>
        <dbReference type="ARBA" id="ARBA00007577"/>
    </source>
</evidence>
<keyword evidence="8 12" id="KW-1133">Transmembrane helix</keyword>
<dbReference type="GO" id="GO:0005524">
    <property type="term" value="F:ATP binding"/>
    <property type="evidence" value="ECO:0007669"/>
    <property type="project" value="UniProtKB-KW"/>
</dbReference>
<dbReference type="SUPFAM" id="SSF90123">
    <property type="entry name" value="ABC transporter transmembrane region"/>
    <property type="match status" value="2"/>
</dbReference>
<comment type="similarity">
    <text evidence="2">Belongs to the ABC transporter superfamily. ABCB family. Multidrug resistance exporter (TC 3.A.1.201) subfamily.</text>
</comment>
<feature type="compositionally biased region" description="Basic residues" evidence="11">
    <location>
        <begin position="82"/>
        <end position="94"/>
    </location>
</feature>
<evidence type="ECO:0000259" key="13">
    <source>
        <dbReference type="PROSITE" id="PS50893"/>
    </source>
</evidence>
<evidence type="ECO:0000313" key="16">
    <source>
        <dbReference type="Proteomes" id="UP000327013"/>
    </source>
</evidence>
<feature type="region of interest" description="Disordered" evidence="11">
    <location>
        <begin position="781"/>
        <end position="800"/>
    </location>
</feature>
<feature type="transmembrane region" description="Helical" evidence="12">
    <location>
        <begin position="154"/>
        <end position="178"/>
    </location>
</feature>
<feature type="region of interest" description="Disordered" evidence="11">
    <location>
        <begin position="1"/>
        <end position="120"/>
    </location>
</feature>
<dbReference type="CDD" id="cd18578">
    <property type="entry name" value="ABC_6TM_Pgp_ABCB1_D2_like"/>
    <property type="match status" value="1"/>
</dbReference>
<dbReference type="GO" id="GO:0005743">
    <property type="term" value="C:mitochondrial inner membrane"/>
    <property type="evidence" value="ECO:0007669"/>
    <property type="project" value="TreeGrafter"/>
</dbReference>
<evidence type="ECO:0000256" key="9">
    <source>
        <dbReference type="ARBA" id="ARBA00023136"/>
    </source>
</evidence>
<evidence type="ECO:0000256" key="3">
    <source>
        <dbReference type="ARBA" id="ARBA00022448"/>
    </source>
</evidence>
<feature type="domain" description="ABC transporter" evidence="13">
    <location>
        <begin position="1195"/>
        <end position="1435"/>
    </location>
</feature>
<dbReference type="FunFam" id="3.40.50.300:FF:000302">
    <property type="entry name" value="ATP-binding cassette subfamily B member 5"/>
    <property type="match status" value="1"/>
</dbReference>
<keyword evidence="9 12" id="KW-0472">Membrane</keyword>
<dbReference type="PROSITE" id="PS50893">
    <property type="entry name" value="ABC_TRANSPORTER_2"/>
    <property type="match status" value="2"/>
</dbReference>
<keyword evidence="10" id="KW-0325">Glycoprotein</keyword>
<feature type="domain" description="ABC transmembrane type-1" evidence="14">
    <location>
        <begin position="873"/>
        <end position="1160"/>
    </location>
</feature>
<sequence>MRDPTDTHSPHWGRRPYTHPPRSDSLTRSPLTNTAVPNSASNRTSYGSPITPSDSDDEDFTAIPIPTGDDEKTSSTIQATTQKKRSKWGHKKGGSSKSGSTDTELKKDDDDKDSQDPLAHLPPHEQAILRKQLETPQVIPGIKMIYRYASRNDLIIMTISAICAIAGGAVMPLMTVVFGNLTGTFQDFLLYRTLTRDGFNDQLTKYTLYFLYLGIGEFVTIYVATAGLIYTGEHIAAKIREQYLAAILRQNIGYFDKLGAGEITTRITADTNLIQDGISEKVALTLTALATFITAFIIGFVKYWLLALILSSSIFAIVLIMGSASKSIVQWNKAALDAYALGGTVAEEVLSSIRNATAFSTQDKLAKQYDVHLQGARYWGLRHKGIMGVLLGVMFLIIYLNYALAFWMGSRFLVRGQGGVTLSDILTILLSIMIGAFSLGNVAPNAQAFTTGVAAAGKIFSTIDRVSPLDPMSKDGKKLVKVEGNVELRNVKHIYPSRPEVVVMADVSMFIPAGKTTALVGASGSGKSTIVGLVERFYDPVGGTVLFDGVDVRDLNLHFLRQQISLVSQEPTLFSTTIFGNIAHGLIGTEWEDLPYDDKMEMIVEAARMANAHEFIISLPEKYETNVGERGFLLSGGQKQRIAIARAVVSDPKVLLLDEATSALDTKSEGVVQAALDKAAAGRTTIVIAHRLSTIKDADNIIVMTEGRIVEQGTHNSLLRKQGAYFSLVEAQKIAAANKQDESDDEDDDFYDAYSRPANQRTPSISSNHSRTSFMSRLSNQFSNQRRRMSRTRSTGAPSAWPMQRMSTAQSLGRVSTKQSMGMQRMSTANSIAAQVLKDKLQAEKDGPKYSLSTLIMTVANFNRTDWKIMLSGLIASIIAGGGQPVQSVFFAKCIVALAKPPFQYDQLRHDVNYWCWMYFMLAWVLFFAYSVQGVAFAYCSEGLILRARNQAFRAMLRQDISFFDREENSAGVLTSFLSTETTHLAGLSGSTLGTIFNVVTTLVAAIALSLAIGWKLALVCISTLPILVGCGYFRFWMLARFQTRAKRAYERSASYACEATSAIRTVASLCREQDVWDHYHEQLVDQGKRSLRSVLKSSALYAASQAFMFLCIALGFWYGGQLISRFEYDLQSFFIVFSSVIFGAQSAGTIFSFAPDMGKAKHAAAELKTLSDRVPPIDSWSATGDPVTSCTGRIEFRNVHFRYPTRPEQPVLRGLDLVVEPGQYVALVGASGCGKSTTIAMLERFYDPQSGTVSLDGRDISELNLNAYRSHLALVSQEPTLYQGTIRDNVLLGADRPVDEVPDSKIEQACRDANIFNFITSLPDGFQTVVGNKGVMLSGGQKQRLAIARALLRDPKVLLLDEATSALDSESEKVVQAALDHAAKGRTTIAVAHRLSTIQRADMIYVFDSGRVVESGTHNELMNARGRYFELVNLQSLERL</sequence>
<dbReference type="EMBL" id="VIBQ01000014">
    <property type="protein sequence ID" value="KAB8349573.1"/>
    <property type="molecule type" value="Genomic_DNA"/>
</dbReference>
<dbReference type="InterPro" id="IPR003439">
    <property type="entry name" value="ABC_transporter-like_ATP-bd"/>
</dbReference>
<dbReference type="InterPro" id="IPR003593">
    <property type="entry name" value="AAA+_ATPase"/>
</dbReference>
<evidence type="ECO:0000256" key="4">
    <source>
        <dbReference type="ARBA" id="ARBA00022475"/>
    </source>
</evidence>
<keyword evidence="4" id="KW-1003">Cell membrane</keyword>
<gene>
    <name evidence="15" type="ORF">FH972_023597</name>
</gene>
<dbReference type="InterPro" id="IPR011527">
    <property type="entry name" value="ABC1_TM_dom"/>
</dbReference>
<dbReference type="PANTHER" id="PTHR43394:SF27">
    <property type="entry name" value="ATP-DEPENDENT TRANSLOCASE ABCB1-LIKE"/>
    <property type="match status" value="1"/>
</dbReference>
<dbReference type="SMART" id="SM00382">
    <property type="entry name" value="AAA"/>
    <property type="match status" value="2"/>
</dbReference>
<feature type="transmembrane region" description="Helical" evidence="12">
    <location>
        <begin position="1099"/>
        <end position="1119"/>
    </location>
</feature>
<dbReference type="Proteomes" id="UP000327013">
    <property type="component" value="Unassembled WGS sequence"/>
</dbReference>
<feature type="transmembrane region" description="Helical" evidence="12">
    <location>
        <begin position="919"/>
        <end position="940"/>
    </location>
</feature>
<dbReference type="PROSITE" id="PS50929">
    <property type="entry name" value="ABC_TM1F"/>
    <property type="match status" value="2"/>
</dbReference>
<dbReference type="Pfam" id="PF00005">
    <property type="entry name" value="ABC_tran"/>
    <property type="match status" value="2"/>
</dbReference>
<dbReference type="InterPro" id="IPR036640">
    <property type="entry name" value="ABC1_TM_sf"/>
</dbReference>
<dbReference type="GO" id="GO:0010329">
    <property type="term" value="F:auxin efflux transmembrane transporter activity"/>
    <property type="evidence" value="ECO:0007669"/>
    <property type="project" value="UniProtKB-ARBA"/>
</dbReference>